<evidence type="ECO:0008006" key="2">
    <source>
        <dbReference type="Google" id="ProtNLM"/>
    </source>
</evidence>
<dbReference type="SUPFAM" id="SSF81296">
    <property type="entry name" value="E set domains"/>
    <property type="match status" value="1"/>
</dbReference>
<reference evidence="1" key="1">
    <citation type="journal article" date="2015" name="Nature">
        <title>Complex archaea that bridge the gap between prokaryotes and eukaryotes.</title>
        <authorList>
            <person name="Spang A."/>
            <person name="Saw J.H."/>
            <person name="Jorgensen S.L."/>
            <person name="Zaremba-Niedzwiedzka K."/>
            <person name="Martijn J."/>
            <person name="Lind A.E."/>
            <person name="van Eijk R."/>
            <person name="Schleper C."/>
            <person name="Guy L."/>
            <person name="Ettema T.J."/>
        </authorList>
    </citation>
    <scope>NUCLEOTIDE SEQUENCE</scope>
</reference>
<organism evidence="1">
    <name type="scientific">marine sediment metagenome</name>
    <dbReference type="NCBI Taxonomy" id="412755"/>
    <lineage>
        <taxon>unclassified sequences</taxon>
        <taxon>metagenomes</taxon>
        <taxon>ecological metagenomes</taxon>
    </lineage>
</organism>
<dbReference type="InterPro" id="IPR014756">
    <property type="entry name" value="Ig_E-set"/>
</dbReference>
<evidence type="ECO:0000313" key="1">
    <source>
        <dbReference type="EMBL" id="KKM14424.1"/>
    </source>
</evidence>
<gene>
    <name evidence="1" type="ORF">LCGC14_1706300</name>
</gene>
<dbReference type="InterPro" id="IPR013783">
    <property type="entry name" value="Ig-like_fold"/>
</dbReference>
<comment type="caution">
    <text evidence="1">The sequence shown here is derived from an EMBL/GenBank/DDBJ whole genome shotgun (WGS) entry which is preliminary data.</text>
</comment>
<dbReference type="Gene3D" id="2.60.40.10">
    <property type="entry name" value="Immunoglobulins"/>
    <property type="match status" value="1"/>
</dbReference>
<dbReference type="AlphaFoldDB" id="A0A0F9I455"/>
<feature type="non-terminal residue" evidence="1">
    <location>
        <position position="60"/>
    </location>
</feature>
<name>A0A0F9I455_9ZZZZ</name>
<protein>
    <recommendedName>
        <fullName evidence="2">IPT/TIG domain-containing protein</fullName>
    </recommendedName>
</protein>
<sequence length="60" mass="6281">MSVEVTPGEIFVLTGSGFGLDVAIEVGGIPVAAADTTRVSETEVRFKIPLTLPEGLHDLK</sequence>
<dbReference type="EMBL" id="LAZR01015148">
    <property type="protein sequence ID" value="KKM14424.1"/>
    <property type="molecule type" value="Genomic_DNA"/>
</dbReference>
<accession>A0A0F9I455</accession>
<proteinExistence type="predicted"/>